<evidence type="ECO:0000313" key="5">
    <source>
        <dbReference type="Proteomes" id="UP000255295"/>
    </source>
</evidence>
<evidence type="ECO:0000313" key="2">
    <source>
        <dbReference type="EMBL" id="AVK96203.1"/>
    </source>
</evidence>
<protein>
    <submittedName>
        <fullName evidence="2">Uncharacterized protein</fullName>
    </submittedName>
</protein>
<sequence length="163" mass="18227">MEQLIIIAIIAIVSSLFGKLKNPKEQKPMPPFNKSAQPSTHMEVDEPMQHQPTTKRQSFEDFAREFLGEMKAEMTTDMPEKRVEPREESVKEHIPSYVAPPLTPTEPSSRKIERPSLGRLAAGKKERTVAASNNGFQLPNSQKAIVQAVVMAEILGPPKAKRK</sequence>
<proteinExistence type="predicted"/>
<dbReference type="Proteomes" id="UP000255295">
    <property type="component" value="Unassembled WGS sequence"/>
</dbReference>
<accession>A0A2S0JYI2</accession>
<dbReference type="RefSeq" id="WP_024363036.1">
    <property type="nucleotide sequence ID" value="NZ_BJNS01000003.1"/>
</dbReference>
<feature type="compositionally biased region" description="Basic and acidic residues" evidence="1">
    <location>
        <begin position="72"/>
        <end position="94"/>
    </location>
</feature>
<reference evidence="3 5" key="2">
    <citation type="submission" date="2018-06" db="EMBL/GenBank/DDBJ databases">
        <authorList>
            <consortium name="Pathogen Informatics"/>
            <person name="Doyle S."/>
        </authorList>
    </citation>
    <scope>NUCLEOTIDE SEQUENCE [LARGE SCALE GENOMIC DNA]</scope>
    <source>
        <strain evidence="3 5">NCTC10338</strain>
    </source>
</reference>
<organism evidence="2 4">
    <name type="scientific">Lysinibacillus sphaericus</name>
    <name type="common">Bacillus sphaericus</name>
    <dbReference type="NCBI Taxonomy" id="1421"/>
    <lineage>
        <taxon>Bacteria</taxon>
        <taxon>Bacillati</taxon>
        <taxon>Bacillota</taxon>
        <taxon>Bacilli</taxon>
        <taxon>Bacillales</taxon>
        <taxon>Bacillaceae</taxon>
        <taxon>Lysinibacillus</taxon>
    </lineage>
</organism>
<gene>
    <name evidence="2" type="ORF">LS41612_08025</name>
    <name evidence="3" type="ORF">NCTC10338_03146</name>
</gene>
<feature type="region of interest" description="Disordered" evidence="1">
    <location>
        <begin position="72"/>
        <end position="116"/>
    </location>
</feature>
<name>A0A2S0JYI2_LYSSH</name>
<evidence type="ECO:0000256" key="1">
    <source>
        <dbReference type="SAM" id="MobiDB-lite"/>
    </source>
</evidence>
<evidence type="ECO:0000313" key="4">
    <source>
        <dbReference type="Proteomes" id="UP000238825"/>
    </source>
</evidence>
<dbReference type="EMBL" id="UFSZ01000001">
    <property type="protein sequence ID" value="SUV18031.1"/>
    <property type="molecule type" value="Genomic_DNA"/>
</dbReference>
<evidence type="ECO:0000313" key="3">
    <source>
        <dbReference type="EMBL" id="SUV18031.1"/>
    </source>
</evidence>
<dbReference type="AlphaFoldDB" id="A0A2S0JYI2"/>
<feature type="region of interest" description="Disordered" evidence="1">
    <location>
        <begin position="22"/>
        <end position="57"/>
    </location>
</feature>
<dbReference type="EMBL" id="CP019980">
    <property type="protein sequence ID" value="AVK96203.1"/>
    <property type="molecule type" value="Genomic_DNA"/>
</dbReference>
<reference evidence="2 4" key="1">
    <citation type="submission" date="2017-03" db="EMBL/GenBank/DDBJ databases">
        <title>The whole genome sequencing and assembly of Lysinibacillus sphaericus DSM 28T strain.</title>
        <authorList>
            <person name="Lee Y.-J."/>
            <person name="Yi H."/>
            <person name="Bahn Y.-S."/>
            <person name="Kim J.F."/>
            <person name="Lee D.-W."/>
        </authorList>
    </citation>
    <scope>NUCLEOTIDE SEQUENCE [LARGE SCALE GENOMIC DNA]</scope>
    <source>
        <strain evidence="2 4">DSM 28</strain>
    </source>
</reference>
<dbReference type="GeneID" id="48276148"/>
<dbReference type="Proteomes" id="UP000238825">
    <property type="component" value="Chromosome"/>
</dbReference>